<feature type="compositionally biased region" description="Polar residues" evidence="1">
    <location>
        <begin position="231"/>
        <end position="241"/>
    </location>
</feature>
<feature type="compositionally biased region" description="Basic and acidic residues" evidence="1">
    <location>
        <begin position="1"/>
        <end position="16"/>
    </location>
</feature>
<feature type="region of interest" description="Disordered" evidence="1">
    <location>
        <begin position="1"/>
        <end position="48"/>
    </location>
</feature>
<feature type="compositionally biased region" description="Basic and acidic residues" evidence="1">
    <location>
        <begin position="158"/>
        <end position="186"/>
    </location>
</feature>
<feature type="region of interest" description="Disordered" evidence="1">
    <location>
        <begin position="108"/>
        <end position="247"/>
    </location>
</feature>
<proteinExistence type="predicted"/>
<dbReference type="STRING" id="252740.A0A423WLP2"/>
<reference evidence="2 3" key="1">
    <citation type="submission" date="2015-09" db="EMBL/GenBank/DDBJ databases">
        <title>Host preference determinants of Valsa canker pathogens revealed by comparative genomics.</title>
        <authorList>
            <person name="Yin Z."/>
            <person name="Huang L."/>
        </authorList>
    </citation>
    <scope>NUCLEOTIDE SEQUENCE [LARGE SCALE GENOMIC DNA]</scope>
    <source>
        <strain evidence="2 3">YSFL</strain>
    </source>
</reference>
<name>A0A423WLP2_CYTCH</name>
<evidence type="ECO:0000313" key="3">
    <source>
        <dbReference type="Proteomes" id="UP000284375"/>
    </source>
</evidence>
<dbReference type="EMBL" id="LJZO01000002">
    <property type="protein sequence ID" value="ROW04311.1"/>
    <property type="molecule type" value="Genomic_DNA"/>
</dbReference>
<feature type="compositionally biased region" description="Low complexity" evidence="1">
    <location>
        <begin position="17"/>
        <end position="43"/>
    </location>
</feature>
<keyword evidence="3" id="KW-1185">Reference proteome</keyword>
<sequence length="310" mass="34272">MPADVRRVSFREDKSRSGSSRSSTLKSESGAGSSSTGSSYSGTHHTDRYNADPLYEVHALRQALADAVKNADSLKAKAYDEEQTLRKDLEGAKSRVKALENHCAAIKDDNTQLQEEKMKLRDEVKSLKAQNATLQSENEKLKKKTEKQPTTASSTEAGKPHRSESRRSKESDSDKEKSRLKERFVPRNENTSESTSSKRSSSRAPRSRRMSTASYPERPVYVEPFGPGAARSSNTSTSPVTTGGRRLDGYIATSKTGYPAISTIQDPVYSSTPRSIDRPSVLYSYTEAPISPSMSYEDGNYHAHPLPPRR</sequence>
<evidence type="ECO:0000313" key="2">
    <source>
        <dbReference type="EMBL" id="ROW04311.1"/>
    </source>
</evidence>
<dbReference type="Proteomes" id="UP000284375">
    <property type="component" value="Unassembled WGS sequence"/>
</dbReference>
<evidence type="ECO:0000256" key="1">
    <source>
        <dbReference type="SAM" id="MobiDB-lite"/>
    </source>
</evidence>
<gene>
    <name evidence="2" type="ORF">VSDG_01172</name>
</gene>
<dbReference type="OrthoDB" id="5239339at2759"/>
<dbReference type="AlphaFoldDB" id="A0A423WLP2"/>
<feature type="compositionally biased region" description="Basic and acidic residues" evidence="1">
    <location>
        <begin position="108"/>
        <end position="126"/>
    </location>
</feature>
<comment type="caution">
    <text evidence="2">The sequence shown here is derived from an EMBL/GenBank/DDBJ whole genome shotgun (WGS) entry which is preliminary data.</text>
</comment>
<organism evidence="2 3">
    <name type="scientific">Cytospora chrysosperma</name>
    <name type="common">Cytospora canker fungus</name>
    <name type="synonym">Sphaeria chrysosperma</name>
    <dbReference type="NCBI Taxonomy" id="252740"/>
    <lineage>
        <taxon>Eukaryota</taxon>
        <taxon>Fungi</taxon>
        <taxon>Dikarya</taxon>
        <taxon>Ascomycota</taxon>
        <taxon>Pezizomycotina</taxon>
        <taxon>Sordariomycetes</taxon>
        <taxon>Sordariomycetidae</taxon>
        <taxon>Diaporthales</taxon>
        <taxon>Cytosporaceae</taxon>
        <taxon>Cytospora</taxon>
    </lineage>
</organism>
<feature type="compositionally biased region" description="Low complexity" evidence="1">
    <location>
        <begin position="187"/>
        <end position="214"/>
    </location>
</feature>
<accession>A0A423WLP2</accession>
<protein>
    <submittedName>
        <fullName evidence="2">Uncharacterized protein</fullName>
    </submittedName>
</protein>